<dbReference type="Pfam" id="PF06386">
    <property type="entry name" value="GvpL_GvpF"/>
    <property type="match status" value="1"/>
</dbReference>
<keyword evidence="6" id="KW-1185">Reference proteome</keyword>
<evidence type="ECO:0000256" key="4">
    <source>
        <dbReference type="SAM" id="MobiDB-lite"/>
    </source>
</evidence>
<organism evidence="5 6">
    <name type="scientific">Streptomyces incanus</name>
    <dbReference type="NCBI Taxonomy" id="887453"/>
    <lineage>
        <taxon>Bacteria</taxon>
        <taxon>Bacillati</taxon>
        <taxon>Actinomycetota</taxon>
        <taxon>Actinomycetes</taxon>
        <taxon>Kitasatosporales</taxon>
        <taxon>Streptomycetaceae</taxon>
        <taxon>Streptomyces</taxon>
    </lineage>
</organism>
<evidence type="ECO:0000256" key="3">
    <source>
        <dbReference type="ARBA" id="ARBA00035643"/>
    </source>
</evidence>
<comment type="caution">
    <text evidence="5">The sequence shown here is derived from an EMBL/GenBank/DDBJ whole genome shotgun (WGS) entry which is preliminary data.</text>
</comment>
<dbReference type="RefSeq" id="WP_381204511.1">
    <property type="nucleotide sequence ID" value="NZ_JBHSPC010000007.1"/>
</dbReference>
<accession>A0ABW0XET3</accession>
<dbReference type="PANTHER" id="PTHR36852">
    <property type="entry name" value="PROTEIN GVPL 2"/>
    <property type="match status" value="1"/>
</dbReference>
<feature type="region of interest" description="Disordered" evidence="4">
    <location>
        <begin position="13"/>
        <end position="44"/>
    </location>
</feature>
<feature type="compositionally biased region" description="Basic and acidic residues" evidence="4">
    <location>
        <begin position="15"/>
        <end position="35"/>
    </location>
</feature>
<protein>
    <submittedName>
        <fullName evidence="5">GvpL/GvpF family gas vesicle protein</fullName>
    </submittedName>
</protein>
<evidence type="ECO:0000256" key="1">
    <source>
        <dbReference type="ARBA" id="ARBA00022987"/>
    </source>
</evidence>
<gene>
    <name evidence="5" type="ORF">ACFP2V_01930</name>
</gene>
<evidence type="ECO:0000313" key="6">
    <source>
        <dbReference type="Proteomes" id="UP001596183"/>
    </source>
</evidence>
<sequence length="293" mass="32654">MTEHTALYVYALLPDRPDQQDRRDRPDRPDRRDAADGVTGIDGRPLRLVRVPGTSVAALVHDAPPAPLQGSDDQVRRWVEEQSRAVETVWERTGSILPMTFNVLVADEPSPEDRPAAGRSAERRLTEWITEEAADIGGQLEGLAGRCELRVDITVDRTAVTAGEAGEDTPEGRPDGLSPGMRRLMAKQREHQARNAAGQLADTLHAETRHRLLTVAEDYRDRGPTHRVAGETDVLCAALLVRREDIDTVGTVLTELRARQPAVRIRFLGPWPPYSFIDTRHRVRAEEMAPERP</sequence>
<reference evidence="6" key="1">
    <citation type="journal article" date="2019" name="Int. J. Syst. Evol. Microbiol.">
        <title>The Global Catalogue of Microorganisms (GCM) 10K type strain sequencing project: providing services to taxonomists for standard genome sequencing and annotation.</title>
        <authorList>
            <consortium name="The Broad Institute Genomics Platform"/>
            <consortium name="The Broad Institute Genome Sequencing Center for Infectious Disease"/>
            <person name="Wu L."/>
            <person name="Ma J."/>
        </authorList>
    </citation>
    <scope>NUCLEOTIDE SEQUENCE [LARGE SCALE GENOMIC DNA]</scope>
    <source>
        <strain evidence="6">JCM 13852</strain>
    </source>
</reference>
<evidence type="ECO:0000256" key="2">
    <source>
        <dbReference type="ARBA" id="ARBA00035108"/>
    </source>
</evidence>
<name>A0ABW0XET3_9ACTN</name>
<keyword evidence="1" id="KW-0304">Gas vesicle</keyword>
<dbReference type="Proteomes" id="UP001596183">
    <property type="component" value="Unassembled WGS sequence"/>
</dbReference>
<comment type="subcellular location">
    <subcellularLocation>
        <location evidence="2">Gas vesicle</location>
    </subcellularLocation>
</comment>
<dbReference type="InterPro" id="IPR009430">
    <property type="entry name" value="GvpL/GvpF"/>
</dbReference>
<proteinExistence type="inferred from homology"/>
<dbReference type="EMBL" id="JBHSPC010000007">
    <property type="protein sequence ID" value="MFC5668916.1"/>
    <property type="molecule type" value="Genomic_DNA"/>
</dbReference>
<dbReference type="PANTHER" id="PTHR36852:SF1">
    <property type="entry name" value="PROTEIN GVPL 2"/>
    <property type="match status" value="1"/>
</dbReference>
<comment type="similarity">
    <text evidence="3">Belongs to the gas vesicle GvpF/GvpL family.</text>
</comment>
<evidence type="ECO:0000313" key="5">
    <source>
        <dbReference type="EMBL" id="MFC5668916.1"/>
    </source>
</evidence>